<reference evidence="4" key="1">
    <citation type="journal article" date="2008" name="Genome Res.">
        <title>The genome of Pelotomaculum thermopropionicum reveals niche-associated evolution in anaerobic microbiota.</title>
        <authorList>
            <person name="Kosaka T."/>
            <person name="Kato S."/>
            <person name="Shimoyama T."/>
            <person name="Ishii S."/>
            <person name="Abe T."/>
            <person name="Watanabe K."/>
        </authorList>
    </citation>
    <scope>NUCLEOTIDE SEQUENCE [LARGE SCALE GENOMIC DNA]</scope>
    <source>
        <strain evidence="4">DSM 13744 / JCM 10971 / SI</strain>
    </source>
</reference>
<evidence type="ECO:0000256" key="1">
    <source>
        <dbReference type="RuleBase" id="RU003513"/>
    </source>
</evidence>
<dbReference type="Proteomes" id="UP000006556">
    <property type="component" value="Chromosome"/>
</dbReference>
<name>A5D383_PELTS</name>
<protein>
    <submittedName>
        <fullName evidence="3">UDP-N-acetylglucosamine 2-epimerase</fullName>
    </submittedName>
</protein>
<dbReference type="STRING" id="370438.PTH_1103"/>
<dbReference type="KEGG" id="pth:PTH_1103"/>
<dbReference type="PANTHER" id="PTHR43174:SF1">
    <property type="entry name" value="UDP-N-ACETYLGLUCOSAMINE 2-EPIMERASE"/>
    <property type="match status" value="1"/>
</dbReference>
<organism evidence="3 4">
    <name type="scientific">Pelotomaculum thermopropionicum (strain DSM 13744 / JCM 10971 / SI)</name>
    <dbReference type="NCBI Taxonomy" id="370438"/>
    <lineage>
        <taxon>Bacteria</taxon>
        <taxon>Bacillati</taxon>
        <taxon>Bacillota</taxon>
        <taxon>Clostridia</taxon>
        <taxon>Eubacteriales</taxon>
        <taxon>Desulfotomaculaceae</taxon>
        <taxon>Pelotomaculum</taxon>
    </lineage>
</organism>
<keyword evidence="1" id="KW-0413">Isomerase</keyword>
<comment type="similarity">
    <text evidence="1">Belongs to the UDP-N-acetylglucosamine 2-epimerase family.</text>
</comment>
<dbReference type="EMBL" id="AP009389">
    <property type="protein sequence ID" value="BAF59284.1"/>
    <property type="molecule type" value="Genomic_DNA"/>
</dbReference>
<dbReference type="eggNOG" id="COG0381">
    <property type="taxonomic scope" value="Bacteria"/>
</dbReference>
<proteinExistence type="inferred from homology"/>
<accession>A5D383</accession>
<dbReference type="AlphaFoldDB" id="A5D383"/>
<evidence type="ECO:0000259" key="2">
    <source>
        <dbReference type="Pfam" id="PF02350"/>
    </source>
</evidence>
<dbReference type="HOGENOM" id="CLU_041674_0_1_9"/>
<evidence type="ECO:0000313" key="3">
    <source>
        <dbReference type="EMBL" id="BAF59284.1"/>
    </source>
</evidence>
<feature type="domain" description="UDP-N-acetylglucosamine 2-epimerase" evidence="2">
    <location>
        <begin position="24"/>
        <end position="372"/>
    </location>
</feature>
<dbReference type="Pfam" id="PF02350">
    <property type="entry name" value="Epimerase_2"/>
    <property type="match status" value="1"/>
</dbReference>
<dbReference type="CDD" id="cd03786">
    <property type="entry name" value="GTB_UDP-GlcNAc_2-Epimerase"/>
    <property type="match status" value="1"/>
</dbReference>
<dbReference type="InterPro" id="IPR029767">
    <property type="entry name" value="WecB-like"/>
</dbReference>
<gene>
    <name evidence="3" type="primary">WecB</name>
    <name evidence="3" type="ordered locus">PTH_1103</name>
</gene>
<dbReference type="PANTHER" id="PTHR43174">
    <property type="entry name" value="UDP-N-ACETYLGLUCOSAMINE 2-EPIMERASE"/>
    <property type="match status" value="1"/>
</dbReference>
<dbReference type="SUPFAM" id="SSF53756">
    <property type="entry name" value="UDP-Glycosyltransferase/glycogen phosphorylase"/>
    <property type="match status" value="1"/>
</dbReference>
<dbReference type="InterPro" id="IPR003331">
    <property type="entry name" value="UDP_GlcNAc_Epimerase_2_dom"/>
</dbReference>
<sequence length="378" mass="41390">MKVATVVGTRPQFVKAAVVSRALRERHREILIHTGQHYDINMSGVFFAGLDIPAPDYCLNAGSGAPGRQLAGMLGGLESVFDREKPDIVLVYGDSRSTLAAALAASKAGVPLAHVEAGLRSHRQSMPEEFNRIVTDHLSSILFCPSETAVRNLEQEGFTGIINRGRLVSIEEVPDRPACPQVVNVGDVMVDVLLEYAGKERCPVLPAGKQFWQRGKYLLATVHRAENTDNKERLAAILESFAEAGEKVVFPVHPRTAKKIVEFGLTGYLRHHRIDAIEPVGYLEMLCLIKNARMVLTDSGGVQKEAFILKVPCITLREETEWVETVERGCNVLVGCAPELIRRALATAPACDWSGNPYGRGDASRLIARVLEGFICRG</sequence>
<dbReference type="Gene3D" id="3.40.50.2000">
    <property type="entry name" value="Glycogen Phosphorylase B"/>
    <property type="match status" value="2"/>
</dbReference>
<dbReference type="GO" id="GO:0016853">
    <property type="term" value="F:isomerase activity"/>
    <property type="evidence" value="ECO:0007669"/>
    <property type="project" value="UniProtKB-KW"/>
</dbReference>
<keyword evidence="4" id="KW-1185">Reference proteome</keyword>
<evidence type="ECO:0000313" key="4">
    <source>
        <dbReference type="Proteomes" id="UP000006556"/>
    </source>
</evidence>